<protein>
    <submittedName>
        <fullName evidence="1">Uncharacterized protein</fullName>
    </submittedName>
</protein>
<reference evidence="1" key="1">
    <citation type="submission" date="2021-02" db="EMBL/GenBank/DDBJ databases">
        <authorList>
            <person name="Nowell W R."/>
        </authorList>
    </citation>
    <scope>NUCLEOTIDE SEQUENCE</scope>
</reference>
<dbReference type="EMBL" id="CAJOBC010085129">
    <property type="protein sequence ID" value="CAF4327081.1"/>
    <property type="molecule type" value="Genomic_DNA"/>
</dbReference>
<evidence type="ECO:0000313" key="1">
    <source>
        <dbReference type="EMBL" id="CAF1454857.1"/>
    </source>
</evidence>
<dbReference type="EMBL" id="CAJNOQ010019674">
    <property type="protein sequence ID" value="CAF1454857.1"/>
    <property type="molecule type" value="Genomic_DNA"/>
</dbReference>
<proteinExistence type="predicted"/>
<comment type="caution">
    <text evidence="1">The sequence shown here is derived from an EMBL/GenBank/DDBJ whole genome shotgun (WGS) entry which is preliminary data.</text>
</comment>
<dbReference type="Proteomes" id="UP000681722">
    <property type="component" value="Unassembled WGS sequence"/>
</dbReference>
<dbReference type="OrthoDB" id="10406385at2759"/>
<name>A0A815PY48_9BILA</name>
<keyword evidence="3" id="KW-1185">Reference proteome</keyword>
<evidence type="ECO:0000313" key="2">
    <source>
        <dbReference type="EMBL" id="CAF4327081.1"/>
    </source>
</evidence>
<feature type="non-terminal residue" evidence="1">
    <location>
        <position position="1"/>
    </location>
</feature>
<organism evidence="1 3">
    <name type="scientific">Didymodactylos carnosus</name>
    <dbReference type="NCBI Taxonomy" id="1234261"/>
    <lineage>
        <taxon>Eukaryota</taxon>
        <taxon>Metazoa</taxon>
        <taxon>Spiralia</taxon>
        <taxon>Gnathifera</taxon>
        <taxon>Rotifera</taxon>
        <taxon>Eurotatoria</taxon>
        <taxon>Bdelloidea</taxon>
        <taxon>Philodinida</taxon>
        <taxon>Philodinidae</taxon>
        <taxon>Didymodactylos</taxon>
    </lineage>
</organism>
<dbReference type="AlphaFoldDB" id="A0A815PY48"/>
<dbReference type="Proteomes" id="UP000663829">
    <property type="component" value="Unassembled WGS sequence"/>
</dbReference>
<sequence>SDKVTVYKTEAAYNHHDDKVLGIDENVKKWIEELYNNPIMKPKQIIRARQSR</sequence>
<evidence type="ECO:0000313" key="3">
    <source>
        <dbReference type="Proteomes" id="UP000663829"/>
    </source>
</evidence>
<gene>
    <name evidence="1" type="ORF">GPM918_LOCUS34865</name>
    <name evidence="2" type="ORF">SRO942_LOCUS35579</name>
</gene>
<accession>A0A815PY48</accession>